<proteinExistence type="predicted"/>
<evidence type="ECO:0000313" key="3">
    <source>
        <dbReference type="EMBL" id="KAG6937115.1"/>
    </source>
</evidence>
<accession>A0A8T1T8J9</accession>
<dbReference type="Gene3D" id="2.60.40.4060">
    <property type="entry name" value="Reeler domain"/>
    <property type="match status" value="1"/>
</dbReference>
<dbReference type="PROSITE" id="PS51019">
    <property type="entry name" value="REELIN"/>
    <property type="match status" value="1"/>
</dbReference>
<dbReference type="OrthoDB" id="6418377at2759"/>
<organism evidence="3 4">
    <name type="scientific">Chelydra serpentina</name>
    <name type="common">Snapping turtle</name>
    <name type="synonym">Testudo serpentina</name>
    <dbReference type="NCBI Taxonomy" id="8475"/>
    <lineage>
        <taxon>Eukaryota</taxon>
        <taxon>Metazoa</taxon>
        <taxon>Chordata</taxon>
        <taxon>Craniata</taxon>
        <taxon>Vertebrata</taxon>
        <taxon>Euteleostomi</taxon>
        <taxon>Archelosauria</taxon>
        <taxon>Testudinata</taxon>
        <taxon>Testudines</taxon>
        <taxon>Cryptodira</taxon>
        <taxon>Durocryptodira</taxon>
        <taxon>Americhelydia</taxon>
        <taxon>Chelydroidea</taxon>
        <taxon>Chelydridae</taxon>
        <taxon>Chelydra</taxon>
    </lineage>
</organism>
<dbReference type="PANTHER" id="PTHR45828:SF32">
    <property type="entry name" value="SI:DKEY-251I10.2"/>
    <property type="match status" value="1"/>
</dbReference>
<dbReference type="GO" id="GO:0016020">
    <property type="term" value="C:membrane"/>
    <property type="evidence" value="ECO:0007669"/>
    <property type="project" value="TreeGrafter"/>
</dbReference>
<dbReference type="EMBL" id="JAHGAV010000027">
    <property type="protein sequence ID" value="KAG6937115.1"/>
    <property type="molecule type" value="Genomic_DNA"/>
</dbReference>
<feature type="transmembrane region" description="Helical" evidence="1">
    <location>
        <begin position="7"/>
        <end position="27"/>
    </location>
</feature>
<dbReference type="PANTHER" id="PTHR45828">
    <property type="entry name" value="CYTOCHROME B561/FERRIC REDUCTASE TRANSMEMBRANE"/>
    <property type="match status" value="1"/>
</dbReference>
<evidence type="ECO:0000259" key="2">
    <source>
        <dbReference type="PROSITE" id="PS51019"/>
    </source>
</evidence>
<dbReference type="Proteomes" id="UP000765507">
    <property type="component" value="Unassembled WGS sequence"/>
</dbReference>
<keyword evidence="1" id="KW-0812">Transmembrane</keyword>
<feature type="non-terminal residue" evidence="3">
    <location>
        <position position="1"/>
    </location>
</feature>
<comment type="caution">
    <text evidence="3">The sequence shown here is derived from an EMBL/GenBank/DDBJ whole genome shotgun (WGS) entry which is preliminary data.</text>
</comment>
<dbReference type="Pfam" id="PF02014">
    <property type="entry name" value="Reeler"/>
    <property type="match status" value="1"/>
</dbReference>
<gene>
    <name evidence="3" type="ORF">G0U57_010457</name>
</gene>
<dbReference type="CDD" id="cd08544">
    <property type="entry name" value="Reeler"/>
    <property type="match status" value="1"/>
</dbReference>
<dbReference type="InterPro" id="IPR051237">
    <property type="entry name" value="Ferric-chelate_Red/DefProt"/>
</dbReference>
<name>A0A8T1T8J9_CHESE</name>
<reference evidence="3 4" key="1">
    <citation type="journal article" date="2020" name="G3 (Bethesda)">
        <title>Draft Genome of the Common Snapping Turtle, Chelydra serpentina, a Model for Phenotypic Plasticity in Reptiles.</title>
        <authorList>
            <person name="Das D."/>
            <person name="Singh S.K."/>
            <person name="Bierstedt J."/>
            <person name="Erickson A."/>
            <person name="Galli G.L.J."/>
            <person name="Crossley D.A. 2nd"/>
            <person name="Rhen T."/>
        </authorList>
    </citation>
    <scope>NUCLEOTIDE SEQUENCE [LARGE SCALE GENOMIC DNA]</scope>
    <source>
        <strain evidence="3">KW</strain>
    </source>
</reference>
<evidence type="ECO:0000313" key="4">
    <source>
        <dbReference type="Proteomes" id="UP000765507"/>
    </source>
</evidence>
<dbReference type="InterPro" id="IPR002861">
    <property type="entry name" value="Reeler_dom"/>
</dbReference>
<keyword evidence="4" id="KW-1185">Reference proteome</keyword>
<sequence>HRSPSLLLGYIVFWNIICLCVAFPTGAPASACENMMPVHMGVQPQPSPAPYEIQIDAPSFMNRQPINVQIVGSGYRGLLLEARTFGSTAALGTWQNPANNTKFLQCSGNSKGAITHSNTELKTSLTTYTWLPPASGCPAVITFMATVAQSRETYWLNVKSKVIWRDSKATCGAEKFTWTVTVVTMMSFHLLLLPGYLY</sequence>
<keyword evidence="1" id="KW-0472">Membrane</keyword>
<dbReference type="InterPro" id="IPR042307">
    <property type="entry name" value="Reeler_sf"/>
</dbReference>
<protein>
    <recommendedName>
        <fullName evidence="2">Reelin domain-containing protein</fullName>
    </recommendedName>
</protein>
<evidence type="ECO:0000256" key="1">
    <source>
        <dbReference type="SAM" id="Phobius"/>
    </source>
</evidence>
<feature type="domain" description="Reelin" evidence="2">
    <location>
        <begin position="17"/>
        <end position="179"/>
    </location>
</feature>
<keyword evidence="1" id="KW-1133">Transmembrane helix</keyword>
<dbReference type="AlphaFoldDB" id="A0A8T1T8J9"/>